<reference evidence="3" key="1">
    <citation type="submission" date="2018-06" db="EMBL/GenBank/DDBJ databases">
        <title>Aestuariibacter litoralis strain KCTC 52945T.</title>
        <authorList>
            <person name="Li X."/>
            <person name="Salam N."/>
            <person name="Li J.-L."/>
            <person name="Chen Y.-M."/>
            <person name="Yang Z.-W."/>
            <person name="Zhang L.-Y."/>
            <person name="Han M.-X."/>
            <person name="Xiao M."/>
            <person name="Li W.-J."/>
        </authorList>
    </citation>
    <scope>NUCLEOTIDE SEQUENCE [LARGE SCALE GENOMIC DNA]</scope>
    <source>
        <strain evidence="3">KCTC 52945</strain>
    </source>
</reference>
<dbReference type="Proteomes" id="UP000248795">
    <property type="component" value="Unassembled WGS sequence"/>
</dbReference>
<keyword evidence="1" id="KW-0812">Transmembrane</keyword>
<evidence type="ECO:0000313" key="2">
    <source>
        <dbReference type="EMBL" id="PZF75735.1"/>
    </source>
</evidence>
<dbReference type="EMBL" id="QKVK01000008">
    <property type="protein sequence ID" value="PZF75735.1"/>
    <property type="molecule type" value="Genomic_DNA"/>
</dbReference>
<comment type="caution">
    <text evidence="2">The sequence shown here is derived from an EMBL/GenBank/DDBJ whole genome shotgun (WGS) entry which is preliminary data.</text>
</comment>
<protein>
    <submittedName>
        <fullName evidence="2">DUF3329 domain-containing protein</fullName>
    </submittedName>
</protein>
<dbReference type="AlphaFoldDB" id="A0A2W2AJT5"/>
<name>A0A2W2AJT5_9HYPH</name>
<keyword evidence="3" id="KW-1185">Reference proteome</keyword>
<evidence type="ECO:0000256" key="1">
    <source>
        <dbReference type="SAM" id="Phobius"/>
    </source>
</evidence>
<gene>
    <name evidence="2" type="ORF">DK847_16005</name>
</gene>
<proteinExistence type="predicted"/>
<feature type="transmembrane region" description="Helical" evidence="1">
    <location>
        <begin position="14"/>
        <end position="30"/>
    </location>
</feature>
<dbReference type="RefSeq" id="WP_111199542.1">
    <property type="nucleotide sequence ID" value="NZ_QKVK01000008.1"/>
</dbReference>
<sequence>MFKNEQKHPFYKPLWVRVALVVSIALWLGFEIWQASAGGGSGLWLALAAGMLGYAVYTFFLTWPKDGPGDDGAPRA</sequence>
<organism evidence="2 3">
    <name type="scientific">Aestuariivirga litoralis</name>
    <dbReference type="NCBI Taxonomy" id="2650924"/>
    <lineage>
        <taxon>Bacteria</taxon>
        <taxon>Pseudomonadati</taxon>
        <taxon>Pseudomonadota</taxon>
        <taxon>Alphaproteobacteria</taxon>
        <taxon>Hyphomicrobiales</taxon>
        <taxon>Aestuariivirgaceae</taxon>
        <taxon>Aestuariivirga</taxon>
    </lineage>
</organism>
<evidence type="ECO:0000313" key="3">
    <source>
        <dbReference type="Proteomes" id="UP000248795"/>
    </source>
</evidence>
<accession>A0A2W2AJT5</accession>
<keyword evidence="1" id="KW-0472">Membrane</keyword>
<feature type="transmembrane region" description="Helical" evidence="1">
    <location>
        <begin position="42"/>
        <end position="63"/>
    </location>
</feature>
<keyword evidence="1" id="KW-1133">Transmembrane helix</keyword>